<feature type="region of interest" description="Disordered" evidence="1">
    <location>
        <begin position="1"/>
        <end position="21"/>
    </location>
</feature>
<feature type="region of interest" description="Disordered" evidence="1">
    <location>
        <begin position="81"/>
        <end position="257"/>
    </location>
</feature>
<feature type="compositionally biased region" description="Low complexity" evidence="1">
    <location>
        <begin position="10"/>
        <end position="21"/>
    </location>
</feature>
<evidence type="ECO:0000313" key="2">
    <source>
        <dbReference type="EMBL" id="ORX66114.1"/>
    </source>
</evidence>
<feature type="compositionally biased region" description="Polar residues" evidence="1">
    <location>
        <begin position="137"/>
        <end position="148"/>
    </location>
</feature>
<dbReference type="OrthoDB" id="5579551at2759"/>
<sequence length="438" mass="45983">MSMPALPRFTSTAPNNATSNSSGSIVAQLAEMEEFLGKIADFQGEARRLFPENVALDQILTGLQDECQRRVEYISRVSAPPAWMSHQRSSSSSSTVLAQGAGAMSTPNMAAGRLQPGSGGSVRGRGAISAPGVEMSPASSSTVTSTNSHRSRGDSAGGSSDGSGRGAQSSFFSRHGHNKHAGEGKPAKRDSRVAESRRQATTMSMFVSKTSSAGIDGGSVKPNSSRLNGAGSNTKSVRNSAMNPLAEPPQRPRSRTSSADLFRPLSVAVADNGSPALAAKSSLNVVRTATGGLGSVETKQQGHAAPRSGIEYAVTLKLAGRKIDAAVSSSLQASLISLNLATQMGMIIQRIPHHGRVWDRRGTSWPVVGKVAGLPFVCGNMSFTHDFQVVQPGVEMPRDLVLANDFCVGNKGHIKDNRLHLEQLCTTVTVPVRQISAR</sequence>
<evidence type="ECO:0000313" key="3">
    <source>
        <dbReference type="Proteomes" id="UP000193922"/>
    </source>
</evidence>
<dbReference type="Proteomes" id="UP000193922">
    <property type="component" value="Unassembled WGS sequence"/>
</dbReference>
<organism evidence="2 3">
    <name type="scientific">Linderina pennispora</name>
    <dbReference type="NCBI Taxonomy" id="61395"/>
    <lineage>
        <taxon>Eukaryota</taxon>
        <taxon>Fungi</taxon>
        <taxon>Fungi incertae sedis</taxon>
        <taxon>Zoopagomycota</taxon>
        <taxon>Kickxellomycotina</taxon>
        <taxon>Kickxellomycetes</taxon>
        <taxon>Kickxellales</taxon>
        <taxon>Kickxellaceae</taxon>
        <taxon>Linderina</taxon>
    </lineage>
</organism>
<keyword evidence="3" id="KW-1185">Reference proteome</keyword>
<accession>A0A1Y1VZ39</accession>
<dbReference type="GeneID" id="63802427"/>
<dbReference type="RefSeq" id="XP_040740141.1">
    <property type="nucleotide sequence ID" value="XM_040885779.1"/>
</dbReference>
<feature type="compositionally biased region" description="Basic and acidic residues" evidence="1">
    <location>
        <begin position="180"/>
        <end position="198"/>
    </location>
</feature>
<evidence type="ECO:0000256" key="1">
    <source>
        <dbReference type="SAM" id="MobiDB-lite"/>
    </source>
</evidence>
<proteinExistence type="predicted"/>
<dbReference type="EMBL" id="MCFD01000017">
    <property type="protein sequence ID" value="ORX66114.1"/>
    <property type="molecule type" value="Genomic_DNA"/>
</dbReference>
<feature type="compositionally biased region" description="Polar residues" evidence="1">
    <location>
        <begin position="221"/>
        <end position="242"/>
    </location>
</feature>
<reference evidence="2 3" key="1">
    <citation type="submission" date="2016-07" db="EMBL/GenBank/DDBJ databases">
        <title>Pervasive Adenine N6-methylation of Active Genes in Fungi.</title>
        <authorList>
            <consortium name="DOE Joint Genome Institute"/>
            <person name="Mondo S.J."/>
            <person name="Dannebaum R.O."/>
            <person name="Kuo R.C."/>
            <person name="Labutti K."/>
            <person name="Haridas S."/>
            <person name="Kuo A."/>
            <person name="Salamov A."/>
            <person name="Ahrendt S.R."/>
            <person name="Lipzen A."/>
            <person name="Sullivan W."/>
            <person name="Andreopoulos W.B."/>
            <person name="Clum A."/>
            <person name="Lindquist E."/>
            <person name="Daum C."/>
            <person name="Ramamoorthy G.K."/>
            <person name="Gryganskyi A."/>
            <person name="Culley D."/>
            <person name="Magnuson J.K."/>
            <person name="James T.Y."/>
            <person name="O'Malley M.A."/>
            <person name="Stajich J.E."/>
            <person name="Spatafora J.W."/>
            <person name="Visel A."/>
            <person name="Grigoriev I.V."/>
        </authorList>
    </citation>
    <scope>NUCLEOTIDE SEQUENCE [LARGE SCALE GENOMIC DNA]</scope>
    <source>
        <strain evidence="2 3">ATCC 12442</strain>
    </source>
</reference>
<protein>
    <submittedName>
        <fullName evidence="2">Uncharacterized protein</fullName>
    </submittedName>
</protein>
<gene>
    <name evidence="2" type="ORF">DL89DRAFT_260410</name>
</gene>
<dbReference type="AlphaFoldDB" id="A0A1Y1VZ39"/>
<comment type="caution">
    <text evidence="2">The sequence shown here is derived from an EMBL/GenBank/DDBJ whole genome shotgun (WGS) entry which is preliminary data.</text>
</comment>
<feature type="compositionally biased region" description="Gly residues" evidence="1">
    <location>
        <begin position="155"/>
        <end position="165"/>
    </location>
</feature>
<feature type="compositionally biased region" description="Polar residues" evidence="1">
    <location>
        <begin position="199"/>
        <end position="213"/>
    </location>
</feature>
<name>A0A1Y1VZ39_9FUNG</name>